<proteinExistence type="predicted"/>
<dbReference type="InParanoid" id="A0A671FG20"/>
<dbReference type="Proteomes" id="UP000472240">
    <property type="component" value="Chromosome 17"/>
</dbReference>
<reference evidence="1" key="4">
    <citation type="submission" date="2025-08" db="UniProtKB">
        <authorList>
            <consortium name="Ensembl"/>
        </authorList>
    </citation>
    <scope>IDENTIFICATION</scope>
</reference>
<reference evidence="2" key="3">
    <citation type="submission" date="2018-12" db="EMBL/GenBank/DDBJ databases">
        <title>G10K-VGP greater horseshoe bat female genome, primary haplotype.</title>
        <authorList>
            <person name="Teeling E."/>
            <person name="Myers G."/>
            <person name="Vernes S."/>
            <person name="Pippel M."/>
            <person name="Winkler S."/>
            <person name="Fedrigo O."/>
            <person name="Rhie A."/>
            <person name="Koren S."/>
            <person name="Phillippy A."/>
            <person name="Lewin H."/>
            <person name="Damas J."/>
            <person name="Howe K."/>
            <person name="Mountcastle J."/>
            <person name="Jarvis E.D."/>
        </authorList>
    </citation>
    <scope>NUCLEOTIDE SEQUENCE [LARGE SCALE GENOMIC DNA]</scope>
</reference>
<reference evidence="1" key="5">
    <citation type="submission" date="2025-09" db="UniProtKB">
        <authorList>
            <consortium name="Ensembl"/>
        </authorList>
    </citation>
    <scope>IDENTIFICATION</scope>
</reference>
<name>A0A671FG20_RHIFE</name>
<evidence type="ECO:0000313" key="2">
    <source>
        <dbReference type="Proteomes" id="UP000472240"/>
    </source>
</evidence>
<dbReference type="Ensembl" id="ENSRFET00010023251.1">
    <property type="protein sequence ID" value="ENSRFEP00010021358.1"/>
    <property type="gene ID" value="ENSRFEG00010014323.1"/>
</dbReference>
<organism evidence="1 2">
    <name type="scientific">Rhinolophus ferrumequinum</name>
    <name type="common">Greater horseshoe bat</name>
    <dbReference type="NCBI Taxonomy" id="59479"/>
    <lineage>
        <taxon>Eukaryota</taxon>
        <taxon>Metazoa</taxon>
        <taxon>Chordata</taxon>
        <taxon>Craniata</taxon>
        <taxon>Vertebrata</taxon>
        <taxon>Euteleostomi</taxon>
        <taxon>Mammalia</taxon>
        <taxon>Eutheria</taxon>
        <taxon>Laurasiatheria</taxon>
        <taxon>Chiroptera</taxon>
        <taxon>Yinpterochiroptera</taxon>
        <taxon>Rhinolophoidea</taxon>
        <taxon>Rhinolophidae</taxon>
        <taxon>Rhinolophinae</taxon>
        <taxon>Rhinolophus</taxon>
    </lineage>
</organism>
<evidence type="ECO:0000313" key="1">
    <source>
        <dbReference type="Ensembl" id="ENSRFEP00010021358.1"/>
    </source>
</evidence>
<dbReference type="AlphaFoldDB" id="A0A671FG20"/>
<accession>A0A671FG20</accession>
<protein>
    <submittedName>
        <fullName evidence="1">Uncharacterized protein</fullName>
    </submittedName>
</protein>
<reference evidence="1 2" key="1">
    <citation type="journal article" date="2015" name="Annu Rev Anim Biosci">
        <title>The Genome 10K Project: a way forward.</title>
        <authorList>
            <person name="Koepfli K.P."/>
            <person name="Paten B."/>
            <person name="O'Brien S.J."/>
            <person name="Koepfli K.P."/>
            <person name="Paten B."/>
            <person name="Antunes A."/>
            <person name="Belov K."/>
            <person name="Bustamante C."/>
            <person name="Castoe T.A."/>
            <person name="Clawson H."/>
            <person name="Crawford A.J."/>
            <person name="Diekhans M."/>
            <person name="Distel D."/>
            <person name="Durbin R."/>
            <person name="Earl D."/>
            <person name="Fujita M.K."/>
            <person name="Gamble T."/>
            <person name="Georges A."/>
            <person name="Gemmell N."/>
            <person name="Gilbert M.T."/>
            <person name="Graves J.M."/>
            <person name="Green R.E."/>
            <person name="Hickey G."/>
            <person name="Jarvis E.D."/>
            <person name="Johnson W."/>
            <person name="Komissarov A."/>
            <person name="Korf I."/>
            <person name="Kuhn R."/>
            <person name="Larkin D.M."/>
            <person name="Lewin H."/>
            <person name="Lopez J.V."/>
            <person name="Ma J."/>
            <person name="Marques-Bonet T."/>
            <person name="Miller W."/>
            <person name="Murphy R."/>
            <person name="Pevzner P."/>
            <person name="Shapiro B."/>
            <person name="Steiner C."/>
            <person name="Tamazian G."/>
            <person name="Venkatesh B."/>
            <person name="Wang J."/>
            <person name="Wayne R."/>
            <person name="Wiley E."/>
            <person name="Yang H."/>
            <person name="Zhang G."/>
            <person name="Haussler D."/>
            <person name="Ryder O."/>
            <person name="O'Brien S.J."/>
        </authorList>
    </citation>
    <scope>NUCLEOTIDE SEQUENCE</scope>
</reference>
<sequence length="92" mass="10648">MKLWVLEYFEKVLALFSLRIVLPLEVKGEITHLNQYQIKESTSVICWIISTKNSHSHTINCDSCKVIRFIVDFGQANSKMGVLIVCLLRKHK</sequence>
<keyword evidence="2" id="KW-1185">Reference proteome</keyword>
<reference evidence="1 2" key="2">
    <citation type="journal article" date="2018" name="Annu Rev Anim Biosci">
        <title>Bat Biology, Genomes, and the Bat1K Project: To Generate Chromosome-Level Genomes for All Living Bat Species.</title>
        <authorList>
            <person name="Teeling E.C."/>
            <person name="Vernes S.C."/>
            <person name="Davalos L.M."/>
            <person name="Ray D.A."/>
            <person name="Gilbert M.T.P."/>
            <person name="Myers E."/>
        </authorList>
    </citation>
    <scope>NUCLEOTIDE SEQUENCE</scope>
</reference>